<evidence type="ECO:0000256" key="1">
    <source>
        <dbReference type="SAM" id="SignalP"/>
    </source>
</evidence>
<dbReference type="SUPFAM" id="SSF55797">
    <property type="entry name" value="PR-1-like"/>
    <property type="match status" value="1"/>
</dbReference>
<keyword evidence="4" id="KW-1185">Reference proteome</keyword>
<dbReference type="CDD" id="cd05379">
    <property type="entry name" value="CAP_bacterial"/>
    <property type="match status" value="1"/>
</dbReference>
<dbReference type="PANTHER" id="PTHR31157:SF1">
    <property type="entry name" value="SCP DOMAIN-CONTAINING PROTEIN"/>
    <property type="match status" value="1"/>
</dbReference>
<keyword evidence="1" id="KW-0732">Signal</keyword>
<evidence type="ECO:0000313" key="4">
    <source>
        <dbReference type="Proteomes" id="UP001147653"/>
    </source>
</evidence>
<proteinExistence type="predicted"/>
<dbReference type="Gene3D" id="3.40.33.10">
    <property type="entry name" value="CAP"/>
    <property type="match status" value="1"/>
</dbReference>
<dbReference type="InterPro" id="IPR035940">
    <property type="entry name" value="CAP_sf"/>
</dbReference>
<accession>A0A9X3S744</accession>
<dbReference type="Pfam" id="PF00188">
    <property type="entry name" value="CAP"/>
    <property type="match status" value="1"/>
</dbReference>
<feature type="chain" id="PRO_5040948774" evidence="1">
    <location>
        <begin position="32"/>
        <end position="191"/>
    </location>
</feature>
<protein>
    <submittedName>
        <fullName evidence="3">CAP domain-containing protein</fullName>
    </submittedName>
</protein>
<feature type="signal peptide" evidence="1">
    <location>
        <begin position="1"/>
        <end position="31"/>
    </location>
</feature>
<dbReference type="Proteomes" id="UP001147653">
    <property type="component" value="Unassembled WGS sequence"/>
</dbReference>
<organism evidence="3 4">
    <name type="scientific">Solirubrobacter phytolaccae</name>
    <dbReference type="NCBI Taxonomy" id="1404360"/>
    <lineage>
        <taxon>Bacteria</taxon>
        <taxon>Bacillati</taxon>
        <taxon>Actinomycetota</taxon>
        <taxon>Thermoleophilia</taxon>
        <taxon>Solirubrobacterales</taxon>
        <taxon>Solirubrobacteraceae</taxon>
        <taxon>Solirubrobacter</taxon>
    </lineage>
</organism>
<dbReference type="AlphaFoldDB" id="A0A9X3S744"/>
<dbReference type="InterPro" id="IPR014044">
    <property type="entry name" value="CAP_dom"/>
</dbReference>
<dbReference type="RefSeq" id="WP_270023016.1">
    <property type="nucleotide sequence ID" value="NZ_JAPDDP010000001.1"/>
</dbReference>
<reference evidence="3" key="1">
    <citation type="submission" date="2022-10" db="EMBL/GenBank/DDBJ databases">
        <title>The WGS of Solirubrobacter phytolaccae KCTC 29190.</title>
        <authorList>
            <person name="Jiang Z."/>
        </authorList>
    </citation>
    <scope>NUCLEOTIDE SEQUENCE</scope>
    <source>
        <strain evidence="3">KCTC 29190</strain>
    </source>
</reference>
<dbReference type="PANTHER" id="PTHR31157">
    <property type="entry name" value="SCP DOMAIN-CONTAINING PROTEIN"/>
    <property type="match status" value="1"/>
</dbReference>
<dbReference type="EMBL" id="JAPDDP010000001">
    <property type="protein sequence ID" value="MDA0178761.1"/>
    <property type="molecule type" value="Genomic_DNA"/>
</dbReference>
<evidence type="ECO:0000313" key="3">
    <source>
        <dbReference type="EMBL" id="MDA0178761.1"/>
    </source>
</evidence>
<feature type="domain" description="SCP" evidence="2">
    <location>
        <begin position="62"/>
        <end position="171"/>
    </location>
</feature>
<gene>
    <name evidence="3" type="ORF">OJ997_00515</name>
</gene>
<comment type="caution">
    <text evidence="3">The sequence shown here is derived from an EMBL/GenBank/DDBJ whole genome shotgun (WGS) entry which is preliminary data.</text>
</comment>
<evidence type="ECO:0000259" key="2">
    <source>
        <dbReference type="Pfam" id="PF00188"/>
    </source>
</evidence>
<sequence>MRSSHSTLVRGSLSCGAVLATLGFTVPSASAAAPVAKAQCPSIDVALTATNADAIRGGVLCLTNAERRLHDLTPLRENPKLRKAALGHSSDMVRRSYFSHTAPSGTTFVDRIVRAGYTERNDGWSLGENLAWGTGDLGTARGVHEAWMRSSGHRANILKAAYRELGIGIQPGVPKDGNVGATFTTDFGVKL</sequence>
<name>A0A9X3S744_9ACTN</name>